<accession>A0AAE0FXN7</accession>
<sequence length="157" mass="17473">MSTLQGSPCCAALPLFYALARKRLLVAVYPLCFPPGEAGPAKMTLHTISLNLGERLVFSSDLIQDGNHYVGIDPEFQKFMQVVSSIAQYTLPPKHGVEFMDWFKTVMWEVWQDPVCGDGICQSPFEFPRYGRFGCKADCGEEPSLISVTLFIEVNTA</sequence>
<dbReference type="AlphaFoldDB" id="A0AAE0FXN7"/>
<organism evidence="1 2">
    <name type="scientific">Cymbomonas tetramitiformis</name>
    <dbReference type="NCBI Taxonomy" id="36881"/>
    <lineage>
        <taxon>Eukaryota</taxon>
        <taxon>Viridiplantae</taxon>
        <taxon>Chlorophyta</taxon>
        <taxon>Pyramimonadophyceae</taxon>
        <taxon>Pyramimonadales</taxon>
        <taxon>Pyramimonadaceae</taxon>
        <taxon>Cymbomonas</taxon>
    </lineage>
</organism>
<name>A0AAE0FXN7_9CHLO</name>
<evidence type="ECO:0000313" key="1">
    <source>
        <dbReference type="EMBL" id="KAK3267231.1"/>
    </source>
</evidence>
<reference evidence="1 2" key="1">
    <citation type="journal article" date="2015" name="Genome Biol. Evol.">
        <title>Comparative Genomics of a Bacterivorous Green Alga Reveals Evolutionary Causalities and Consequences of Phago-Mixotrophic Mode of Nutrition.</title>
        <authorList>
            <person name="Burns J.A."/>
            <person name="Paasch A."/>
            <person name="Narechania A."/>
            <person name="Kim E."/>
        </authorList>
    </citation>
    <scope>NUCLEOTIDE SEQUENCE [LARGE SCALE GENOMIC DNA]</scope>
    <source>
        <strain evidence="1 2">PLY_AMNH</strain>
    </source>
</reference>
<evidence type="ECO:0000313" key="2">
    <source>
        <dbReference type="Proteomes" id="UP001190700"/>
    </source>
</evidence>
<keyword evidence="2" id="KW-1185">Reference proteome</keyword>
<gene>
    <name evidence="1" type="ORF">CYMTET_24202</name>
</gene>
<protein>
    <submittedName>
        <fullName evidence="1">Uncharacterized protein</fullName>
    </submittedName>
</protein>
<dbReference type="EMBL" id="LGRX02012547">
    <property type="protein sequence ID" value="KAK3267231.1"/>
    <property type="molecule type" value="Genomic_DNA"/>
</dbReference>
<dbReference type="Proteomes" id="UP001190700">
    <property type="component" value="Unassembled WGS sequence"/>
</dbReference>
<comment type="caution">
    <text evidence="1">The sequence shown here is derived from an EMBL/GenBank/DDBJ whole genome shotgun (WGS) entry which is preliminary data.</text>
</comment>
<proteinExistence type="predicted"/>